<organism evidence="1">
    <name type="scientific">marine sediment metagenome</name>
    <dbReference type="NCBI Taxonomy" id="412755"/>
    <lineage>
        <taxon>unclassified sequences</taxon>
        <taxon>metagenomes</taxon>
        <taxon>ecological metagenomes</taxon>
    </lineage>
</organism>
<accession>A0A0F9PJ54</accession>
<proteinExistence type="predicted"/>
<reference evidence="1" key="1">
    <citation type="journal article" date="2015" name="Nature">
        <title>Complex archaea that bridge the gap between prokaryotes and eukaryotes.</title>
        <authorList>
            <person name="Spang A."/>
            <person name="Saw J.H."/>
            <person name="Jorgensen S.L."/>
            <person name="Zaremba-Niedzwiedzka K."/>
            <person name="Martijn J."/>
            <person name="Lind A.E."/>
            <person name="van Eijk R."/>
            <person name="Schleper C."/>
            <person name="Guy L."/>
            <person name="Ettema T.J."/>
        </authorList>
    </citation>
    <scope>NUCLEOTIDE SEQUENCE</scope>
</reference>
<dbReference type="AlphaFoldDB" id="A0A0F9PJ54"/>
<comment type="caution">
    <text evidence="1">The sequence shown here is derived from an EMBL/GenBank/DDBJ whole genome shotgun (WGS) entry which is preliminary data.</text>
</comment>
<name>A0A0F9PJ54_9ZZZZ</name>
<dbReference type="EMBL" id="LAZR01005304">
    <property type="protein sequence ID" value="KKN01051.1"/>
    <property type="molecule type" value="Genomic_DNA"/>
</dbReference>
<evidence type="ECO:0000313" key="1">
    <source>
        <dbReference type="EMBL" id="KKN01051.1"/>
    </source>
</evidence>
<protein>
    <submittedName>
        <fullName evidence="1">Uncharacterized protein</fullName>
    </submittedName>
</protein>
<sequence>MILMRFISADVALTTGECELLF</sequence>
<feature type="non-terminal residue" evidence="1">
    <location>
        <position position="22"/>
    </location>
</feature>
<gene>
    <name evidence="1" type="ORF">LCGC14_1131570</name>
</gene>